<name>A0A9E7N781_9EURY</name>
<dbReference type="RefSeq" id="WP_254157115.1">
    <property type="nucleotide sequence ID" value="NZ_CP100355.1"/>
</dbReference>
<dbReference type="Pfam" id="PF24827">
    <property type="entry name" value="AstE_AspA_cat"/>
    <property type="match status" value="1"/>
</dbReference>
<organism evidence="6 7">
    <name type="scientific">Natronosalvus rutilus</name>
    <dbReference type="NCBI Taxonomy" id="2953753"/>
    <lineage>
        <taxon>Archaea</taxon>
        <taxon>Methanobacteriati</taxon>
        <taxon>Methanobacteriota</taxon>
        <taxon>Stenosarchaea group</taxon>
        <taxon>Halobacteria</taxon>
        <taxon>Halobacteriales</taxon>
        <taxon>Natrialbaceae</taxon>
        <taxon>Natronosalvus</taxon>
    </lineage>
</organism>
<feature type="domain" description="Succinylglutamate desuccinylase/Aspartoacylase catalytic" evidence="5">
    <location>
        <begin position="71"/>
        <end position="163"/>
    </location>
</feature>
<keyword evidence="2" id="KW-0479">Metal-binding</keyword>
<evidence type="ECO:0000256" key="1">
    <source>
        <dbReference type="ARBA" id="ARBA00001947"/>
    </source>
</evidence>
<proteinExistence type="predicted"/>
<dbReference type="EMBL" id="CP100355">
    <property type="protein sequence ID" value="UTF52994.1"/>
    <property type="molecule type" value="Genomic_DNA"/>
</dbReference>
<reference evidence="6" key="1">
    <citation type="submission" date="2022-06" db="EMBL/GenBank/DDBJ databases">
        <title>Diverse halophilic archaea isolated from saline environments.</title>
        <authorList>
            <person name="Cui H.-L."/>
        </authorList>
    </citation>
    <scope>NUCLEOTIDE SEQUENCE</scope>
    <source>
        <strain evidence="6">WLHS1</strain>
    </source>
</reference>
<accession>A0A9E7N781</accession>
<evidence type="ECO:0000313" key="6">
    <source>
        <dbReference type="EMBL" id="UTF52994.1"/>
    </source>
</evidence>
<dbReference type="PANTHER" id="PTHR37326:SF1">
    <property type="entry name" value="BLL3975 PROTEIN"/>
    <property type="match status" value="1"/>
</dbReference>
<keyword evidence="7" id="KW-1185">Reference proteome</keyword>
<dbReference type="PANTHER" id="PTHR37326">
    <property type="entry name" value="BLL3975 PROTEIN"/>
    <property type="match status" value="1"/>
</dbReference>
<dbReference type="GeneID" id="73291303"/>
<dbReference type="KEGG" id="sawl:NGM29_14615"/>
<evidence type="ECO:0000259" key="5">
    <source>
        <dbReference type="Pfam" id="PF24827"/>
    </source>
</evidence>
<dbReference type="GO" id="GO:0016788">
    <property type="term" value="F:hydrolase activity, acting on ester bonds"/>
    <property type="evidence" value="ECO:0007669"/>
    <property type="project" value="InterPro"/>
</dbReference>
<dbReference type="SUPFAM" id="SSF53187">
    <property type="entry name" value="Zn-dependent exopeptidases"/>
    <property type="match status" value="1"/>
</dbReference>
<dbReference type="Gene3D" id="3.40.630.10">
    <property type="entry name" value="Zn peptidases"/>
    <property type="match status" value="1"/>
</dbReference>
<comment type="cofactor">
    <cofactor evidence="1">
        <name>Zn(2+)</name>
        <dbReference type="ChEBI" id="CHEBI:29105"/>
    </cofactor>
</comment>
<evidence type="ECO:0000256" key="2">
    <source>
        <dbReference type="ARBA" id="ARBA00022723"/>
    </source>
</evidence>
<evidence type="ECO:0000256" key="3">
    <source>
        <dbReference type="ARBA" id="ARBA00022801"/>
    </source>
</evidence>
<evidence type="ECO:0000313" key="7">
    <source>
        <dbReference type="Proteomes" id="UP001056855"/>
    </source>
</evidence>
<evidence type="ECO:0000256" key="4">
    <source>
        <dbReference type="ARBA" id="ARBA00022833"/>
    </source>
</evidence>
<dbReference type="AlphaFoldDB" id="A0A9E7N781"/>
<gene>
    <name evidence="6" type="ORF">NGM29_14615</name>
</gene>
<sequence>MKRRTVLGAGGALAAGMVTVAAAAGQTLRDDAFVSAARAPPAADGVERETEGLLSGTEHETPLHVVDAPEDGPTVMVFGGIHGDEYNGIDVAHEITDWNPDAGTLVVVPEANRVAVENERREGTDGDLNRMFPLDREPITDLARGIWDAVERYDPDVVLDLHRSLGIFGLHDRYVGQAVFHTPDAHGDELATSLNEDLVPWYMPAHRFVAMESTQPSPLLFKKAAHELGSTAYLFETTRFMLDRSTKNAFTRAAAARVLALHGLLETEAEVAR</sequence>
<dbReference type="InterPro" id="IPR055438">
    <property type="entry name" value="AstE_AspA_cat"/>
</dbReference>
<protein>
    <submittedName>
        <fullName evidence="6">Succinylglutamate desuccinylase/aspartoacylase family protein</fullName>
    </submittedName>
</protein>
<dbReference type="InterPro" id="IPR053138">
    <property type="entry name" value="N-alpha-Ac-DABA_deacetylase"/>
</dbReference>
<dbReference type="Proteomes" id="UP001056855">
    <property type="component" value="Chromosome"/>
</dbReference>
<keyword evidence="4" id="KW-0862">Zinc</keyword>
<keyword evidence="3" id="KW-0378">Hydrolase</keyword>
<dbReference type="GO" id="GO:0046872">
    <property type="term" value="F:metal ion binding"/>
    <property type="evidence" value="ECO:0007669"/>
    <property type="project" value="UniProtKB-KW"/>
</dbReference>